<dbReference type="RefSeq" id="WP_238894786.1">
    <property type="nucleotide sequence ID" value="NZ_JAKOGG010000002.1"/>
</dbReference>
<reference evidence="3" key="1">
    <citation type="submission" date="2023-07" db="EMBL/GenBank/DDBJ databases">
        <title>Shewanella mangrovi sp. nov., an acetaldehyde- degrading bacterium isolated from mangrove sediment.</title>
        <authorList>
            <person name="Liu Y."/>
        </authorList>
    </citation>
    <scope>NUCLEOTIDE SEQUENCE [LARGE SCALE GENOMIC DNA]</scope>
    <source>
        <strain evidence="3">C32</strain>
    </source>
</reference>
<organism evidence="2 3">
    <name type="scientific">Shewanella electrica</name>
    <dbReference type="NCBI Taxonomy" id="515560"/>
    <lineage>
        <taxon>Bacteria</taxon>
        <taxon>Pseudomonadati</taxon>
        <taxon>Pseudomonadota</taxon>
        <taxon>Gammaproteobacteria</taxon>
        <taxon>Alteromonadales</taxon>
        <taxon>Shewanellaceae</taxon>
        <taxon>Shewanella</taxon>
    </lineage>
</organism>
<feature type="coiled-coil region" evidence="1">
    <location>
        <begin position="1"/>
        <end position="73"/>
    </location>
</feature>
<keyword evidence="3" id="KW-1185">Reference proteome</keyword>
<proteinExistence type="predicted"/>
<evidence type="ECO:0000313" key="3">
    <source>
        <dbReference type="Proteomes" id="UP001201549"/>
    </source>
</evidence>
<evidence type="ECO:0000256" key="1">
    <source>
        <dbReference type="SAM" id="Coils"/>
    </source>
</evidence>
<comment type="caution">
    <text evidence="2">The sequence shown here is derived from an EMBL/GenBank/DDBJ whole genome shotgun (WGS) entry which is preliminary data.</text>
</comment>
<dbReference type="EMBL" id="JAKOGG010000002">
    <property type="protein sequence ID" value="MCS4555380.1"/>
    <property type="molecule type" value="Genomic_DNA"/>
</dbReference>
<name>A0ABT2FGD9_9GAMM</name>
<feature type="coiled-coil region" evidence="1">
    <location>
        <begin position="102"/>
        <end position="131"/>
    </location>
</feature>
<evidence type="ECO:0000313" key="2">
    <source>
        <dbReference type="EMBL" id="MCS4555380.1"/>
    </source>
</evidence>
<sequence>MKSLNKYMELQQRKLEHMQQRRQELLQQQQLEETRLSQLTEHIDSLAVQPGCNALLLQNMAQMKHQMQGLRQQQHQRVAEVSQDAGRQQQACSKQVGFNLGLQKLLQQREMAEQLRQAKKEQHQLDELITLRFHQLRP</sequence>
<gene>
    <name evidence="2" type="ORF">L9G74_02915</name>
</gene>
<evidence type="ECO:0008006" key="4">
    <source>
        <dbReference type="Google" id="ProtNLM"/>
    </source>
</evidence>
<protein>
    <recommendedName>
        <fullName evidence="4">Flagellar FliJ protein</fullName>
    </recommendedName>
</protein>
<accession>A0ABT2FGD9</accession>
<keyword evidence="1" id="KW-0175">Coiled coil</keyword>
<dbReference type="Proteomes" id="UP001201549">
    <property type="component" value="Unassembled WGS sequence"/>
</dbReference>